<accession>E2BL32</accession>
<feature type="compositionally biased region" description="Basic and acidic residues" evidence="1">
    <location>
        <begin position="35"/>
        <end position="75"/>
    </location>
</feature>
<feature type="compositionally biased region" description="Gly residues" evidence="1">
    <location>
        <begin position="1"/>
        <end position="10"/>
    </location>
</feature>
<evidence type="ECO:0000313" key="3">
    <source>
        <dbReference type="Proteomes" id="UP000008237"/>
    </source>
</evidence>
<dbReference type="EMBL" id="GL448910">
    <property type="protein sequence ID" value="EFN83597.1"/>
    <property type="molecule type" value="Genomic_DNA"/>
</dbReference>
<gene>
    <name evidence="2" type="ORF">EAI_02566</name>
</gene>
<protein>
    <submittedName>
        <fullName evidence="2">Uncharacterized protein</fullName>
    </submittedName>
</protein>
<dbReference type="InParanoid" id="E2BL32"/>
<evidence type="ECO:0000256" key="1">
    <source>
        <dbReference type="SAM" id="MobiDB-lite"/>
    </source>
</evidence>
<feature type="region of interest" description="Disordered" evidence="1">
    <location>
        <begin position="1"/>
        <end position="75"/>
    </location>
</feature>
<feature type="compositionally biased region" description="Basic and acidic residues" evidence="1">
    <location>
        <begin position="11"/>
        <end position="25"/>
    </location>
</feature>
<reference evidence="2 3" key="1">
    <citation type="journal article" date="2010" name="Science">
        <title>Genomic comparison of the ants Camponotus floridanus and Harpegnathos saltator.</title>
        <authorList>
            <person name="Bonasio R."/>
            <person name="Zhang G."/>
            <person name="Ye C."/>
            <person name="Mutti N.S."/>
            <person name="Fang X."/>
            <person name="Qin N."/>
            <person name="Donahue G."/>
            <person name="Yang P."/>
            <person name="Li Q."/>
            <person name="Li C."/>
            <person name="Zhang P."/>
            <person name="Huang Z."/>
            <person name="Berger S.L."/>
            <person name="Reinberg D."/>
            <person name="Wang J."/>
            <person name="Liebig J."/>
        </authorList>
    </citation>
    <scope>NUCLEOTIDE SEQUENCE [LARGE SCALE GENOMIC DNA]</scope>
    <source>
        <strain evidence="2 3">R22 G/1</strain>
    </source>
</reference>
<proteinExistence type="predicted"/>
<organism evidence="3">
    <name type="scientific">Harpegnathos saltator</name>
    <name type="common">Jerdon's jumping ant</name>
    <dbReference type="NCBI Taxonomy" id="610380"/>
    <lineage>
        <taxon>Eukaryota</taxon>
        <taxon>Metazoa</taxon>
        <taxon>Ecdysozoa</taxon>
        <taxon>Arthropoda</taxon>
        <taxon>Hexapoda</taxon>
        <taxon>Insecta</taxon>
        <taxon>Pterygota</taxon>
        <taxon>Neoptera</taxon>
        <taxon>Endopterygota</taxon>
        <taxon>Hymenoptera</taxon>
        <taxon>Apocrita</taxon>
        <taxon>Aculeata</taxon>
        <taxon>Formicoidea</taxon>
        <taxon>Formicidae</taxon>
        <taxon>Ponerinae</taxon>
        <taxon>Ponerini</taxon>
        <taxon>Harpegnathos</taxon>
    </lineage>
</organism>
<dbReference type="AlphaFoldDB" id="E2BL32"/>
<sequence>MAEIGAGGGNERSEEDREMGEREGGDGTGKIRQCGGERESDGGGEEIERKKGEDRRQFNIRGKEDKMEDRERVAEVEGKKGKNVEVGYMKMWVNRRMQRWDEAREKW</sequence>
<evidence type="ECO:0000313" key="2">
    <source>
        <dbReference type="EMBL" id="EFN83597.1"/>
    </source>
</evidence>
<name>E2BL32_HARSA</name>
<dbReference type="Proteomes" id="UP000008237">
    <property type="component" value="Unassembled WGS sequence"/>
</dbReference>
<keyword evidence="3" id="KW-1185">Reference proteome</keyword>